<evidence type="ECO:0000313" key="5">
    <source>
        <dbReference type="Proteomes" id="UP001596422"/>
    </source>
</evidence>
<dbReference type="Proteomes" id="UP001596422">
    <property type="component" value="Unassembled WGS sequence"/>
</dbReference>
<organism evidence="4 5">
    <name type="scientific">Marinobacterium aestuariivivens</name>
    <dbReference type="NCBI Taxonomy" id="1698799"/>
    <lineage>
        <taxon>Bacteria</taxon>
        <taxon>Pseudomonadati</taxon>
        <taxon>Pseudomonadota</taxon>
        <taxon>Gammaproteobacteria</taxon>
        <taxon>Oceanospirillales</taxon>
        <taxon>Oceanospirillaceae</taxon>
        <taxon>Marinobacterium</taxon>
    </lineage>
</organism>
<sequence>MLIIRPVDFPDLPQLEQLAVQSRGSITTLPANREYLGQLIGLTQGSLRKKVSLPGSESYHFVLEDSDSGRILGISGIEASIGLDSPFYSYRIDEVVHASRELQIHNRIPSLHLCQDYNGTSRLCTRYLAPDAATAANIHLLSRARMLFIAGHPKRFARRTVVELQGMVDHEGKSPFWESLGRHFFGMDLSQADYLTGINRKTFIAELMPHYPVYVPLLNEAARNAIGQPRPDIEPVMDLLEDEGFVYRGYVDIFDAGPTLEVRTDDIRSVWQSQQKTLGVSDDQPDADQWLILSNGETGDFRALMVRGNPDSPRVTPDVAERLRLRDGDPVRVLALGADDLLI</sequence>
<keyword evidence="1" id="KW-0056">Arginine metabolism</keyword>
<dbReference type="SUPFAM" id="SSF55729">
    <property type="entry name" value="Acyl-CoA N-acyltransferases (Nat)"/>
    <property type="match status" value="1"/>
</dbReference>
<reference evidence="5" key="1">
    <citation type="journal article" date="2019" name="Int. J. Syst. Evol. Microbiol.">
        <title>The Global Catalogue of Microorganisms (GCM) 10K type strain sequencing project: providing services to taxonomists for standard genome sequencing and annotation.</title>
        <authorList>
            <consortium name="The Broad Institute Genomics Platform"/>
            <consortium name="The Broad Institute Genome Sequencing Center for Infectious Disease"/>
            <person name="Wu L."/>
            <person name="Ma J."/>
        </authorList>
    </citation>
    <scope>NUCLEOTIDE SEQUENCE [LARGE SCALE GENOMIC DNA]</scope>
    <source>
        <strain evidence="5">NBRC 111756</strain>
    </source>
</reference>
<dbReference type="GO" id="GO:0008791">
    <property type="term" value="F:arginine N-succinyltransferase activity"/>
    <property type="evidence" value="ECO:0007669"/>
    <property type="project" value="UniProtKB-EC"/>
</dbReference>
<dbReference type="InterPro" id="IPR007041">
    <property type="entry name" value="Arg_succinylTrfase_AstA/AruG"/>
</dbReference>
<dbReference type="EMBL" id="JBHSWE010000001">
    <property type="protein sequence ID" value="MFC6671179.1"/>
    <property type="molecule type" value="Genomic_DNA"/>
</dbReference>
<dbReference type="NCBIfam" id="TIGR03243">
    <property type="entry name" value="arg_catab_AOST"/>
    <property type="match status" value="1"/>
</dbReference>
<evidence type="ECO:0000256" key="3">
    <source>
        <dbReference type="ARBA" id="ARBA00023315"/>
    </source>
</evidence>
<keyword evidence="5" id="KW-1185">Reference proteome</keyword>
<evidence type="ECO:0000256" key="1">
    <source>
        <dbReference type="ARBA" id="ARBA00022503"/>
    </source>
</evidence>
<dbReference type="EC" id="2.3.1.109" evidence="4"/>
<dbReference type="PANTHER" id="PTHR30420:SF1">
    <property type="entry name" value="ARGININE N-SUCCINYLTRANSFERASE"/>
    <property type="match status" value="1"/>
</dbReference>
<dbReference type="InterPro" id="IPR016181">
    <property type="entry name" value="Acyl_CoA_acyltransferase"/>
</dbReference>
<keyword evidence="3 4" id="KW-0012">Acyltransferase</keyword>
<accession>A0ABW2A198</accession>
<dbReference type="RefSeq" id="WP_379909688.1">
    <property type="nucleotide sequence ID" value="NZ_JBHSWE010000001.1"/>
</dbReference>
<keyword evidence="2 4" id="KW-0808">Transferase</keyword>
<name>A0ABW2A198_9GAMM</name>
<dbReference type="Pfam" id="PF04958">
    <property type="entry name" value="AstA"/>
    <property type="match status" value="1"/>
</dbReference>
<evidence type="ECO:0000256" key="2">
    <source>
        <dbReference type="ARBA" id="ARBA00022679"/>
    </source>
</evidence>
<evidence type="ECO:0000313" key="4">
    <source>
        <dbReference type="EMBL" id="MFC6671179.1"/>
    </source>
</evidence>
<protein>
    <submittedName>
        <fullName evidence="4">Arginine N-succinyltransferase</fullName>
        <ecNumber evidence="4">2.3.1.109</ecNumber>
    </submittedName>
</protein>
<proteinExistence type="predicted"/>
<comment type="caution">
    <text evidence="4">The sequence shown here is derived from an EMBL/GenBank/DDBJ whole genome shotgun (WGS) entry which is preliminary data.</text>
</comment>
<gene>
    <name evidence="4" type="ORF">ACFQDL_14690</name>
</gene>
<dbReference type="Gene3D" id="2.40.40.20">
    <property type="match status" value="1"/>
</dbReference>
<dbReference type="PANTHER" id="PTHR30420">
    <property type="entry name" value="N-SUCCINYLARGININE DIHYDROLASE"/>
    <property type="match status" value="1"/>
</dbReference>